<dbReference type="EMBL" id="KV906590">
    <property type="protein sequence ID" value="OON14515.1"/>
    <property type="molecule type" value="Genomic_DNA"/>
</dbReference>
<dbReference type="CDD" id="cd22589">
    <property type="entry name" value="geminin_CC"/>
    <property type="match status" value="1"/>
</dbReference>
<sequence>MESIVLSALQLMDKADNGERIFADIRWSERTRKNTPQPINSTNKHTNDRSLIILGVPEPNETSDKIPQNTHDYMQWQFLCSTFEIENVAVVDTYRIPKSPKHMGTDPRPLKLTLLRGDMLNLIQTQWQRHRNLLLRELRISTSMRNNIPTEETKVNEDEAISETSKNDQLPTPPGNKVNTLVVNDKKDYQLMFFEKTEKNPKLPYWIINNKASVKPGTSPLHTANGLTDTASAAAEELSEFYSTVYCQKEYPTKASVKKSPVTKPTVSAKTGPKVPFKIFEDPVSANCQHCGSERRKPSLPCRERVSTTSVGVQACDTDIREWLCAEKPTEGYWEELAERRRVALKETLDENRELCTLVESLNKEIERLNQIEQQAEHFARMYK</sequence>
<accession>A0A1S8WJ85</accession>
<name>A0A1S8WJ85_OPIVI</name>
<evidence type="ECO:0000256" key="1">
    <source>
        <dbReference type="SAM" id="Coils"/>
    </source>
</evidence>
<evidence type="ECO:0000256" key="2">
    <source>
        <dbReference type="SAM" id="MobiDB-lite"/>
    </source>
</evidence>
<dbReference type="AlphaFoldDB" id="A0A1S8WJ85"/>
<reference evidence="3 4" key="1">
    <citation type="submission" date="2015-03" db="EMBL/GenBank/DDBJ databases">
        <title>Draft genome of the nematode, Opisthorchis viverrini.</title>
        <authorList>
            <person name="Mitreva M."/>
        </authorList>
    </citation>
    <scope>NUCLEOTIDE SEQUENCE [LARGE SCALE GENOMIC DNA]</scope>
    <source>
        <strain evidence="3">Khon Kaen</strain>
    </source>
</reference>
<evidence type="ECO:0000313" key="3">
    <source>
        <dbReference type="EMBL" id="OON14515.1"/>
    </source>
</evidence>
<dbReference type="Gene3D" id="1.20.5.1180">
    <property type="entry name" value="Geminin coiled-coil domain"/>
    <property type="match status" value="1"/>
</dbReference>
<dbReference type="InterPro" id="IPR022786">
    <property type="entry name" value="Geminin/Multicilin"/>
</dbReference>
<keyword evidence="4" id="KW-1185">Reference proteome</keyword>
<keyword evidence="1" id="KW-0175">Coiled coil</keyword>
<feature type="coiled-coil region" evidence="1">
    <location>
        <begin position="345"/>
        <end position="382"/>
    </location>
</feature>
<dbReference type="Pfam" id="PF07412">
    <property type="entry name" value="Geminin"/>
    <property type="match status" value="1"/>
</dbReference>
<feature type="region of interest" description="Disordered" evidence="2">
    <location>
        <begin position="149"/>
        <end position="176"/>
    </location>
</feature>
<dbReference type="Proteomes" id="UP000243686">
    <property type="component" value="Unassembled WGS sequence"/>
</dbReference>
<proteinExistence type="predicted"/>
<evidence type="ECO:0000313" key="4">
    <source>
        <dbReference type="Proteomes" id="UP000243686"/>
    </source>
</evidence>
<organism evidence="3 4">
    <name type="scientific">Opisthorchis viverrini</name>
    <name type="common">Southeast Asian liver fluke</name>
    <dbReference type="NCBI Taxonomy" id="6198"/>
    <lineage>
        <taxon>Eukaryota</taxon>
        <taxon>Metazoa</taxon>
        <taxon>Spiralia</taxon>
        <taxon>Lophotrochozoa</taxon>
        <taxon>Platyhelminthes</taxon>
        <taxon>Trematoda</taxon>
        <taxon>Digenea</taxon>
        <taxon>Opisthorchiida</taxon>
        <taxon>Opisthorchiata</taxon>
        <taxon>Opisthorchiidae</taxon>
        <taxon>Opisthorchis</taxon>
    </lineage>
</organism>
<gene>
    <name evidence="3" type="ORF">X801_09693</name>
</gene>
<feature type="non-terminal residue" evidence="3">
    <location>
        <position position="384"/>
    </location>
</feature>
<dbReference type="SUPFAM" id="SSF111469">
    <property type="entry name" value="Geminin coiled-coil domain"/>
    <property type="match status" value="1"/>
</dbReference>
<protein>
    <submittedName>
        <fullName evidence="3">Uncharacterized protein</fullName>
    </submittedName>
</protein>
<dbReference type="GO" id="GO:0006275">
    <property type="term" value="P:regulation of DNA replication"/>
    <property type="evidence" value="ECO:0007669"/>
    <property type="project" value="InterPro"/>
</dbReference>